<dbReference type="SUPFAM" id="SSF52172">
    <property type="entry name" value="CheY-like"/>
    <property type="match status" value="1"/>
</dbReference>
<dbReference type="InterPro" id="IPR050595">
    <property type="entry name" value="Bact_response_regulator"/>
</dbReference>
<dbReference type="RefSeq" id="WP_320499193.1">
    <property type="nucleotide sequence ID" value="NZ_JAXCLX010000001.1"/>
</dbReference>
<accession>A0ABU5DU50</accession>
<dbReference type="PROSITE" id="PS50110">
    <property type="entry name" value="RESPONSE_REGULATORY"/>
    <property type="match status" value="1"/>
</dbReference>
<dbReference type="InterPro" id="IPR011006">
    <property type="entry name" value="CheY-like_superfamily"/>
</dbReference>
<comment type="caution">
    <text evidence="4">The sequence shown here is derived from an EMBL/GenBank/DDBJ whole genome shotgun (WGS) entry which is preliminary data.</text>
</comment>
<dbReference type="PANTHER" id="PTHR44591:SF3">
    <property type="entry name" value="RESPONSE REGULATORY DOMAIN-CONTAINING PROTEIN"/>
    <property type="match status" value="1"/>
</dbReference>
<feature type="modified residue" description="4-aspartylphosphate" evidence="2">
    <location>
        <position position="104"/>
    </location>
</feature>
<evidence type="ECO:0000259" key="3">
    <source>
        <dbReference type="PROSITE" id="PS50110"/>
    </source>
</evidence>
<evidence type="ECO:0000256" key="1">
    <source>
        <dbReference type="ARBA" id="ARBA00022553"/>
    </source>
</evidence>
<dbReference type="PANTHER" id="PTHR44591">
    <property type="entry name" value="STRESS RESPONSE REGULATOR PROTEIN 1"/>
    <property type="match status" value="1"/>
</dbReference>
<protein>
    <submittedName>
        <fullName evidence="4">Response regulator</fullName>
    </submittedName>
</protein>
<feature type="domain" description="Response regulatory" evidence="3">
    <location>
        <begin position="48"/>
        <end position="173"/>
    </location>
</feature>
<keyword evidence="1 2" id="KW-0597">Phosphoprotein</keyword>
<dbReference type="Gene3D" id="3.40.50.2300">
    <property type="match status" value="1"/>
</dbReference>
<proteinExistence type="predicted"/>
<evidence type="ECO:0000313" key="5">
    <source>
        <dbReference type="Proteomes" id="UP001271769"/>
    </source>
</evidence>
<sequence length="181" mass="19748">MTMHQAAPLAAEEPARWVLLRPTSQADDDLVDFADADDADMLAMQPWSILIVDDDSEVHRAVELALMGVRVAARPLNLMHCLSAAEARKRLAERPGGIDLVLLDVVMETADAGLALLEDMRAAPATQSLPVLLHTGQPGQAPERLIRARYDISGYLPKTTVTRQGLIKALETILVDRQPID</sequence>
<dbReference type="InterPro" id="IPR001789">
    <property type="entry name" value="Sig_transdc_resp-reg_receiver"/>
</dbReference>
<keyword evidence="5" id="KW-1185">Reference proteome</keyword>
<evidence type="ECO:0000256" key="2">
    <source>
        <dbReference type="PROSITE-ProRule" id="PRU00169"/>
    </source>
</evidence>
<gene>
    <name evidence="4" type="ORF">SMD31_02860</name>
</gene>
<organism evidence="4 5">
    <name type="scientific">Dongia rigui</name>
    <dbReference type="NCBI Taxonomy" id="940149"/>
    <lineage>
        <taxon>Bacteria</taxon>
        <taxon>Pseudomonadati</taxon>
        <taxon>Pseudomonadota</taxon>
        <taxon>Alphaproteobacteria</taxon>
        <taxon>Rhodospirillales</taxon>
        <taxon>Dongiaceae</taxon>
        <taxon>Dongia</taxon>
    </lineage>
</organism>
<dbReference type="Proteomes" id="UP001271769">
    <property type="component" value="Unassembled WGS sequence"/>
</dbReference>
<dbReference type="Pfam" id="PF00072">
    <property type="entry name" value="Response_reg"/>
    <property type="match status" value="1"/>
</dbReference>
<evidence type="ECO:0000313" key="4">
    <source>
        <dbReference type="EMBL" id="MDY0870840.1"/>
    </source>
</evidence>
<dbReference type="EMBL" id="JAXCLX010000001">
    <property type="protein sequence ID" value="MDY0870840.1"/>
    <property type="molecule type" value="Genomic_DNA"/>
</dbReference>
<name>A0ABU5DU50_9PROT</name>
<reference evidence="4 5" key="1">
    <citation type="journal article" date="2013" name="Antonie Van Leeuwenhoek">
        <title>Dongia rigui sp. nov., isolated from freshwater of a large wetland in Korea.</title>
        <authorList>
            <person name="Baik K.S."/>
            <person name="Hwang Y.M."/>
            <person name="Choi J.S."/>
            <person name="Kwon J."/>
            <person name="Seong C.N."/>
        </authorList>
    </citation>
    <scope>NUCLEOTIDE SEQUENCE [LARGE SCALE GENOMIC DNA]</scope>
    <source>
        <strain evidence="4 5">04SU4-P</strain>
    </source>
</reference>